<dbReference type="PANTHER" id="PTHR33734:SF22">
    <property type="entry name" value="MEMBRANE-BOUND LYTIC MUREIN TRANSGLYCOSYLASE D"/>
    <property type="match status" value="1"/>
</dbReference>
<dbReference type="OrthoDB" id="9769314at2"/>
<dbReference type="Gene3D" id="3.10.350.10">
    <property type="entry name" value="LysM domain"/>
    <property type="match status" value="2"/>
</dbReference>
<accession>A0A329MTI4</accession>
<comment type="caution">
    <text evidence="2">The sequence shown here is derived from an EMBL/GenBank/DDBJ whole genome shotgun (WGS) entry which is preliminary data.</text>
</comment>
<evidence type="ECO:0000259" key="1">
    <source>
        <dbReference type="PROSITE" id="PS51782"/>
    </source>
</evidence>
<dbReference type="Pfam" id="PF01476">
    <property type="entry name" value="LysM"/>
    <property type="match status" value="2"/>
</dbReference>
<dbReference type="CDD" id="cd00118">
    <property type="entry name" value="LysM"/>
    <property type="match status" value="2"/>
</dbReference>
<evidence type="ECO:0000313" key="2">
    <source>
        <dbReference type="EMBL" id="RAV23201.1"/>
    </source>
</evidence>
<proteinExistence type="predicted"/>
<dbReference type="RefSeq" id="WP_113029312.1">
    <property type="nucleotide sequence ID" value="NZ_QMFB01000001.1"/>
</dbReference>
<protein>
    <submittedName>
        <fullName evidence="2">Peptidoglycan-binding LysM</fullName>
    </submittedName>
</protein>
<dbReference type="Pfam" id="PF10648">
    <property type="entry name" value="Gmad2"/>
    <property type="match status" value="1"/>
</dbReference>
<dbReference type="EMBL" id="QMFB01000001">
    <property type="protein sequence ID" value="RAV23201.1"/>
    <property type="molecule type" value="Genomic_DNA"/>
</dbReference>
<keyword evidence="3" id="KW-1185">Reference proteome</keyword>
<organism evidence="2 3">
    <name type="scientific">Paenibacillus contaminans</name>
    <dbReference type="NCBI Taxonomy" id="450362"/>
    <lineage>
        <taxon>Bacteria</taxon>
        <taxon>Bacillati</taxon>
        <taxon>Bacillota</taxon>
        <taxon>Bacilli</taxon>
        <taxon>Bacillales</taxon>
        <taxon>Paenibacillaceae</taxon>
        <taxon>Paenibacillus</taxon>
    </lineage>
</organism>
<dbReference type="AlphaFoldDB" id="A0A329MTI4"/>
<dbReference type="InterPro" id="IPR018911">
    <property type="entry name" value="Gmad2_Ig-like_dom"/>
</dbReference>
<dbReference type="PANTHER" id="PTHR33734">
    <property type="entry name" value="LYSM DOMAIN-CONTAINING GPI-ANCHORED PROTEIN 2"/>
    <property type="match status" value="1"/>
</dbReference>
<dbReference type="SMART" id="SM00257">
    <property type="entry name" value="LysM"/>
    <property type="match status" value="2"/>
</dbReference>
<feature type="domain" description="LysM" evidence="1">
    <location>
        <begin position="9"/>
        <end position="57"/>
    </location>
</feature>
<dbReference type="SUPFAM" id="SSF54106">
    <property type="entry name" value="LysM domain"/>
    <property type="match status" value="2"/>
</dbReference>
<dbReference type="InterPro" id="IPR018392">
    <property type="entry name" value="LysM"/>
</dbReference>
<dbReference type="PROSITE" id="PS51782">
    <property type="entry name" value="LYSM"/>
    <property type="match status" value="2"/>
</dbReference>
<gene>
    <name evidence="2" type="ORF">DQG23_03130</name>
</gene>
<dbReference type="Proteomes" id="UP000250369">
    <property type="component" value="Unassembled WGS sequence"/>
</dbReference>
<evidence type="ECO:0000313" key="3">
    <source>
        <dbReference type="Proteomes" id="UP000250369"/>
    </source>
</evidence>
<sequence length="266" mass="29244">MSVVKETHVLYTVQPGDTLFAIASRLGSTVAEIQKANLLYPPFANPNTIYPGWTLLVPLPAEHPYRTIYITVPGDTFVRIGQRFSAHADLLAGINRQIQGLPLTGGQPVWVPAFVYEVQSGDTLSGISRYFQIPVGNILNANEGRPGFSLDLIYTGYRLLLPLPSSRNIVVIRPYPGDLFQSGDRVEGFARAFEANVLFQLRDDNDVVVSNEKFTTATEGGPAYGYFAATVPFDRAPTARGGNIWVYARSAKDGSIIDLVQVRVYF</sequence>
<name>A0A329MTI4_9BACL</name>
<reference evidence="2 3" key="1">
    <citation type="journal article" date="2009" name="Int. J. Syst. Evol. Microbiol.">
        <title>Paenibacillus contaminans sp. nov., isolated from a contaminated laboratory plate.</title>
        <authorList>
            <person name="Chou J.H."/>
            <person name="Lee J.H."/>
            <person name="Lin M.C."/>
            <person name="Chang P.S."/>
            <person name="Arun A.B."/>
            <person name="Young C.C."/>
            <person name="Chen W.M."/>
        </authorList>
    </citation>
    <scope>NUCLEOTIDE SEQUENCE [LARGE SCALE GENOMIC DNA]</scope>
    <source>
        <strain evidence="2 3">CKOBP-6</strain>
    </source>
</reference>
<dbReference type="InterPro" id="IPR036779">
    <property type="entry name" value="LysM_dom_sf"/>
</dbReference>
<feature type="domain" description="LysM" evidence="1">
    <location>
        <begin position="114"/>
        <end position="161"/>
    </location>
</feature>